<evidence type="ECO:0000256" key="4">
    <source>
        <dbReference type="ARBA" id="ARBA00023163"/>
    </source>
</evidence>
<sequence length="430" mass="47799">MVMRQDPDETRVFSKVKEPGAKRRPVDPPPMVQLFVSPYADPAQHYLQNPYLFMAATLWKADKDEAWDGSPNESLAGTLVSSLHRLKDTDNKEGGFFVFPDISVKIEGTFRLHFTLFDTHKHDRTVAFLGSVTSKPFRVVSPKEHKGMMESTYLSRSFCDQGVRIRLRKQNQTLGKRMHASVLNDSMSQDMERDYFLDEREPASKRSCSEQGNRRGLSSASPNQLQNGSVPASPHEFRPNFGNGSNLPLGALLHTSAAYQMSPQAHYANMQTYPPYVQHTPPPPPISYSDNPSMLSIRSISSQAFPDQLRHPNAGNIPSSMSLSQQTAQYGHMPQQANELISRHNDAFFTSVPEISRSGYPHRPQLEGAGAQLPVSGQSVSQYEHIQGTSGPFRNTVSHLQTLPTGPTMTNYPNHGVANPTAQFVDHSGP</sequence>
<dbReference type="Proteomes" id="UP000799536">
    <property type="component" value="Unassembled WGS sequence"/>
</dbReference>
<dbReference type="EMBL" id="ML993888">
    <property type="protein sequence ID" value="KAF2203988.1"/>
    <property type="molecule type" value="Genomic_DNA"/>
</dbReference>
<gene>
    <name evidence="8" type="ORF">GQ43DRAFT_469507</name>
</gene>
<accession>A0A9P4JQR8</accession>
<proteinExistence type="predicted"/>
<dbReference type="PANTHER" id="PTHR33572">
    <property type="entry name" value="SPORE DEVELOPMENT REGULATOR VOSA"/>
    <property type="match status" value="1"/>
</dbReference>
<dbReference type="PANTHER" id="PTHR33572:SF18">
    <property type="entry name" value="SPORE DEVELOPMENT REGULATOR VOSA"/>
    <property type="match status" value="1"/>
</dbReference>
<evidence type="ECO:0000256" key="6">
    <source>
        <dbReference type="SAM" id="MobiDB-lite"/>
    </source>
</evidence>
<keyword evidence="9" id="KW-1185">Reference proteome</keyword>
<dbReference type="OrthoDB" id="5599552at2759"/>
<feature type="region of interest" description="Disordered" evidence="6">
    <location>
        <begin position="199"/>
        <end position="242"/>
    </location>
</feature>
<feature type="compositionally biased region" description="Basic and acidic residues" evidence="6">
    <location>
        <begin position="199"/>
        <end position="208"/>
    </location>
</feature>
<organism evidence="8 9">
    <name type="scientific">Delitschia confertaspora ATCC 74209</name>
    <dbReference type="NCBI Taxonomy" id="1513339"/>
    <lineage>
        <taxon>Eukaryota</taxon>
        <taxon>Fungi</taxon>
        <taxon>Dikarya</taxon>
        <taxon>Ascomycota</taxon>
        <taxon>Pezizomycotina</taxon>
        <taxon>Dothideomycetes</taxon>
        <taxon>Pleosporomycetidae</taxon>
        <taxon>Pleosporales</taxon>
        <taxon>Delitschiaceae</taxon>
        <taxon>Delitschia</taxon>
    </lineage>
</organism>
<dbReference type="GO" id="GO:0005634">
    <property type="term" value="C:nucleus"/>
    <property type="evidence" value="ECO:0007669"/>
    <property type="project" value="UniProtKB-SubCell"/>
</dbReference>
<evidence type="ECO:0000256" key="3">
    <source>
        <dbReference type="ARBA" id="ARBA00023015"/>
    </source>
</evidence>
<evidence type="ECO:0000313" key="8">
    <source>
        <dbReference type="EMBL" id="KAF2203988.1"/>
    </source>
</evidence>
<dbReference type="GO" id="GO:0030435">
    <property type="term" value="P:sporulation resulting in formation of a cellular spore"/>
    <property type="evidence" value="ECO:0007669"/>
    <property type="project" value="UniProtKB-KW"/>
</dbReference>
<protein>
    <recommendedName>
        <fullName evidence="7">Velvet domain-containing protein</fullName>
    </recommendedName>
</protein>
<dbReference type="Gene3D" id="2.60.40.3960">
    <property type="entry name" value="Velvet domain"/>
    <property type="match status" value="1"/>
</dbReference>
<dbReference type="Pfam" id="PF11754">
    <property type="entry name" value="Velvet"/>
    <property type="match status" value="2"/>
</dbReference>
<comment type="caution">
    <text evidence="8">The sequence shown here is derived from an EMBL/GenBank/DDBJ whole genome shotgun (WGS) entry which is preliminary data.</text>
</comment>
<dbReference type="AlphaFoldDB" id="A0A9P4JQR8"/>
<evidence type="ECO:0000256" key="5">
    <source>
        <dbReference type="ARBA" id="ARBA00023242"/>
    </source>
</evidence>
<feature type="compositionally biased region" description="Polar residues" evidence="6">
    <location>
        <begin position="216"/>
        <end position="230"/>
    </location>
</feature>
<dbReference type="InterPro" id="IPR038491">
    <property type="entry name" value="Velvet_dom_sf"/>
</dbReference>
<name>A0A9P4JQR8_9PLEO</name>
<keyword evidence="5" id="KW-0539">Nucleus</keyword>
<keyword evidence="4" id="KW-0804">Transcription</keyword>
<dbReference type="InterPro" id="IPR037525">
    <property type="entry name" value="Velvet_dom"/>
</dbReference>
<comment type="subcellular location">
    <subcellularLocation>
        <location evidence="1">Nucleus</location>
    </subcellularLocation>
</comment>
<evidence type="ECO:0000256" key="1">
    <source>
        <dbReference type="ARBA" id="ARBA00004123"/>
    </source>
</evidence>
<evidence type="ECO:0000313" key="9">
    <source>
        <dbReference type="Proteomes" id="UP000799536"/>
    </source>
</evidence>
<dbReference type="PROSITE" id="PS51821">
    <property type="entry name" value="VELVET"/>
    <property type="match status" value="1"/>
</dbReference>
<evidence type="ECO:0000259" key="7">
    <source>
        <dbReference type="PROSITE" id="PS51821"/>
    </source>
</evidence>
<keyword evidence="3" id="KW-0805">Transcription regulation</keyword>
<reference evidence="8" key="1">
    <citation type="journal article" date="2020" name="Stud. Mycol.">
        <title>101 Dothideomycetes genomes: a test case for predicting lifestyles and emergence of pathogens.</title>
        <authorList>
            <person name="Haridas S."/>
            <person name="Albert R."/>
            <person name="Binder M."/>
            <person name="Bloem J."/>
            <person name="Labutti K."/>
            <person name="Salamov A."/>
            <person name="Andreopoulos B."/>
            <person name="Baker S."/>
            <person name="Barry K."/>
            <person name="Bills G."/>
            <person name="Bluhm B."/>
            <person name="Cannon C."/>
            <person name="Castanera R."/>
            <person name="Culley D."/>
            <person name="Daum C."/>
            <person name="Ezra D."/>
            <person name="Gonzalez J."/>
            <person name="Henrissat B."/>
            <person name="Kuo A."/>
            <person name="Liang C."/>
            <person name="Lipzen A."/>
            <person name="Lutzoni F."/>
            <person name="Magnuson J."/>
            <person name="Mondo S."/>
            <person name="Nolan M."/>
            <person name="Ohm R."/>
            <person name="Pangilinan J."/>
            <person name="Park H.-J."/>
            <person name="Ramirez L."/>
            <person name="Alfaro M."/>
            <person name="Sun H."/>
            <person name="Tritt A."/>
            <person name="Yoshinaga Y."/>
            <person name="Zwiers L.-H."/>
            <person name="Turgeon B."/>
            <person name="Goodwin S."/>
            <person name="Spatafora J."/>
            <person name="Crous P."/>
            <person name="Grigoriev I."/>
        </authorList>
    </citation>
    <scope>NUCLEOTIDE SEQUENCE</scope>
    <source>
        <strain evidence="8">ATCC 74209</strain>
    </source>
</reference>
<keyword evidence="2" id="KW-0749">Sporulation</keyword>
<dbReference type="InterPro" id="IPR021740">
    <property type="entry name" value="Velvet"/>
</dbReference>
<feature type="domain" description="Velvet" evidence="7">
    <location>
        <begin position="1"/>
        <end position="168"/>
    </location>
</feature>
<evidence type="ECO:0000256" key="2">
    <source>
        <dbReference type="ARBA" id="ARBA00022969"/>
    </source>
</evidence>